<dbReference type="PANTHER" id="PTHR34595:SF2">
    <property type="entry name" value="BLR2978 PROTEIN"/>
    <property type="match status" value="1"/>
</dbReference>
<gene>
    <name evidence="3" type="ORF">DEH84_11825</name>
</gene>
<protein>
    <submittedName>
        <fullName evidence="3">Uncharacterized protein</fullName>
    </submittedName>
</protein>
<dbReference type="AlphaFoldDB" id="A0A2U8FUY2"/>
<dbReference type="OrthoDB" id="9804079at2"/>
<evidence type="ECO:0000259" key="2">
    <source>
        <dbReference type="Pfam" id="PF14403"/>
    </source>
</evidence>
<accession>A0A2U8FUY2</accession>
<feature type="domain" description="DUF403" evidence="1">
    <location>
        <begin position="538"/>
        <end position="854"/>
    </location>
</feature>
<dbReference type="Proteomes" id="UP000244892">
    <property type="component" value="Chromosome"/>
</dbReference>
<dbReference type="InterPro" id="IPR025841">
    <property type="entry name" value="CP_ATPgrasp_2"/>
</dbReference>
<dbReference type="Pfam" id="PF14403">
    <property type="entry name" value="CP_ATPgrasp_2"/>
    <property type="match status" value="1"/>
</dbReference>
<proteinExistence type="predicted"/>
<dbReference type="InterPro" id="IPR007296">
    <property type="entry name" value="DUF403"/>
</dbReference>
<evidence type="ECO:0000313" key="4">
    <source>
        <dbReference type="Proteomes" id="UP000244892"/>
    </source>
</evidence>
<dbReference type="RefSeq" id="WP_109037032.1">
    <property type="nucleotide sequence ID" value="NZ_CP029210.1"/>
</dbReference>
<dbReference type="PANTHER" id="PTHR34595">
    <property type="entry name" value="BLR5612 PROTEIN"/>
    <property type="match status" value="1"/>
</dbReference>
<name>A0A2U8FUY2_9BURK</name>
<organism evidence="3 4">
    <name type="scientific">Aquabacterium olei</name>
    <dbReference type="NCBI Taxonomy" id="1296669"/>
    <lineage>
        <taxon>Bacteria</taxon>
        <taxon>Pseudomonadati</taxon>
        <taxon>Pseudomonadota</taxon>
        <taxon>Betaproteobacteria</taxon>
        <taxon>Burkholderiales</taxon>
        <taxon>Aquabacterium</taxon>
    </lineage>
</organism>
<dbReference type="EMBL" id="CP029210">
    <property type="protein sequence ID" value="AWI54036.1"/>
    <property type="molecule type" value="Genomic_DNA"/>
</dbReference>
<dbReference type="Pfam" id="PF04168">
    <property type="entry name" value="Alpha-E"/>
    <property type="match status" value="1"/>
</dbReference>
<sequence length="866" mass="95255">MSSSVPLFDEVDPAPAVTEDLLRRAAAVESGHHDELRGPEGVLRPAWQVFADQLGAPLDDLTRRQALLARQINEDGITYNVYNAQGEPSRPWSLETLPLLIDADEWRSLERGIAQRASLLDHILRDVYGPQSALKEGLLPPALVLGHPGYLRGLQGVSPVGDVYLHVVAFDLVRGPDGAWWVVSQRTQAPSGLGYVMQNRLIVSRLFPEAYRALNVQHLATGYRRLIDTVTELASRCAGGATPRLALLTPGPYNETYFEQAYLARYLGLPLVEGGDLVVRDDTVYLKTVQGLEPIHGLLRRLDDDFCDPLELRSESTLGVPGLLQAVRAGKVVLANALGTGFLESPAVHGFLPALSERLLGEPLALPSLHTWWCGEAPVWQRVREELQAHVIRPSFPYAGTPGFGSPRLRQSFDAITGPTLTPAALQTWRSRIDHDPAAYTLQRFVPYAQAPVWSEGRVAMRGASLRVYALSDGRGGWQVLPGGMTRIATRDAGPVSMQLGGSSLDTWVMTDGPVDTFSMLPATVKLDELVQRQRPVASRTGENLFWMGRYTERSELQLRLTQGLLNLQSADDEPENAVLEALSALALANGLVPPGTPSLRQSPRVFERAALEALVDAQAAQGAYSLAFNLGALQRCAQVLRERLSSDHGRLLRSMGSDFQRHLEEALRPGNPLAFSLAQHALDQLGMHLSAVTGAQTDRMTRDPGWRLLTVGRLIERLQGYSAFLKAFWETDALRHPQGFDQILTLFDSIITFRARYQRRLERPALLALLVLDETNPRALACVLRRLRTELGKLPARPDRGGDLLALLPHEGVGVTLAELCDPEQGHARVLALLDRLIDASWRLSDEVGLRYFAHAEPTDSMVSA</sequence>
<dbReference type="Gene3D" id="3.40.50.11290">
    <property type="match status" value="1"/>
</dbReference>
<keyword evidence="4" id="KW-1185">Reference proteome</keyword>
<reference evidence="3 4" key="1">
    <citation type="submission" date="2018-05" db="EMBL/GenBank/DDBJ databases">
        <title>complete genome sequence of Aquabacterium olei NBRC 110486.</title>
        <authorList>
            <person name="Tang B."/>
            <person name="Chang J."/>
            <person name="Zhang L."/>
            <person name="Yang H."/>
        </authorList>
    </citation>
    <scope>NUCLEOTIDE SEQUENCE [LARGE SCALE GENOMIC DNA]</scope>
    <source>
        <strain evidence="3 4">NBRC 110486</strain>
    </source>
</reference>
<evidence type="ECO:0000313" key="3">
    <source>
        <dbReference type="EMBL" id="AWI54036.1"/>
    </source>
</evidence>
<evidence type="ECO:0000259" key="1">
    <source>
        <dbReference type="Pfam" id="PF04168"/>
    </source>
</evidence>
<dbReference type="SUPFAM" id="SSF56059">
    <property type="entry name" value="Glutathione synthetase ATP-binding domain-like"/>
    <property type="match status" value="1"/>
</dbReference>
<dbReference type="KEGG" id="aon:DEH84_11825"/>
<feature type="domain" description="Circularly permuted ATP-grasp type 2" evidence="2">
    <location>
        <begin position="98"/>
        <end position="489"/>
    </location>
</feature>
<dbReference type="InterPro" id="IPR051680">
    <property type="entry name" value="ATP-dep_Glu-Cys_Ligase-2"/>
</dbReference>